<dbReference type="EMBL" id="CADCTZ010000023">
    <property type="protein sequence ID" value="CAA9301811.1"/>
    <property type="molecule type" value="Genomic_DNA"/>
</dbReference>
<dbReference type="AlphaFoldDB" id="A0A6J4KC40"/>
<gene>
    <name evidence="1" type="ORF">AVDCRST_MAG84-152</name>
</gene>
<evidence type="ECO:0000313" key="1">
    <source>
        <dbReference type="EMBL" id="CAA9301811.1"/>
    </source>
</evidence>
<reference evidence="1" key="1">
    <citation type="submission" date="2020-02" db="EMBL/GenBank/DDBJ databases">
        <authorList>
            <person name="Meier V. D."/>
        </authorList>
    </citation>
    <scope>NUCLEOTIDE SEQUENCE</scope>
    <source>
        <strain evidence="1">AVDCRST_MAG84</strain>
    </source>
</reference>
<sequence length="39" mass="4476">MTNDYQGLEKGHTIAFFLGTAMRFCHLAELQSNWFVVKA</sequence>
<protein>
    <submittedName>
        <fullName evidence="1">Uncharacterized protein</fullName>
    </submittedName>
</protein>
<proteinExistence type="predicted"/>
<name>A0A6J4KC40_9CYAN</name>
<organism evidence="1">
    <name type="scientific">uncultured Microcoleus sp</name>
    <dbReference type="NCBI Taxonomy" id="259945"/>
    <lineage>
        <taxon>Bacteria</taxon>
        <taxon>Bacillati</taxon>
        <taxon>Cyanobacteriota</taxon>
        <taxon>Cyanophyceae</taxon>
        <taxon>Oscillatoriophycideae</taxon>
        <taxon>Oscillatoriales</taxon>
        <taxon>Microcoleaceae</taxon>
        <taxon>Microcoleus</taxon>
        <taxon>environmental samples</taxon>
    </lineage>
</organism>
<accession>A0A6J4KC40</accession>